<dbReference type="Pfam" id="PF00732">
    <property type="entry name" value="GMC_oxred_N"/>
    <property type="match status" value="1"/>
</dbReference>
<dbReference type="Gene3D" id="3.30.560.10">
    <property type="entry name" value="Glucose Oxidase, domain 3"/>
    <property type="match status" value="1"/>
</dbReference>
<keyword evidence="4 7" id="KW-0274">FAD</keyword>
<evidence type="ECO:0000259" key="11">
    <source>
        <dbReference type="PROSITE" id="PS00623"/>
    </source>
</evidence>
<evidence type="ECO:0000256" key="10">
    <source>
        <dbReference type="SAM" id="SignalP"/>
    </source>
</evidence>
<dbReference type="Proteomes" id="UP000245946">
    <property type="component" value="Unassembled WGS sequence"/>
</dbReference>
<dbReference type="PANTHER" id="PTHR11552:SF218">
    <property type="entry name" value="GLUCOSE-METHANOL-CHOLINE OXIDOREDUCTASE N-TERMINAL DOMAIN-CONTAINING PROTEIN"/>
    <property type="match status" value="1"/>
</dbReference>
<protein>
    <submittedName>
        <fullName evidence="12">Alcohol oxidase</fullName>
    </submittedName>
</protein>
<evidence type="ECO:0000256" key="7">
    <source>
        <dbReference type="PIRSR" id="PIRSR000137-2"/>
    </source>
</evidence>
<dbReference type="GeneID" id="37271643"/>
<feature type="signal peptide" evidence="10">
    <location>
        <begin position="1"/>
        <end position="21"/>
    </location>
</feature>
<keyword evidence="10" id="KW-0732">Signal</keyword>
<feature type="chain" id="PRO_5016392531" evidence="10">
    <location>
        <begin position="22"/>
        <end position="677"/>
    </location>
</feature>
<dbReference type="Pfam" id="PF05199">
    <property type="entry name" value="GMC_oxred_C"/>
    <property type="match status" value="1"/>
</dbReference>
<dbReference type="OrthoDB" id="269227at2759"/>
<feature type="domain" description="Glucose-methanol-choline oxidoreductase N-terminal" evidence="11">
    <location>
        <begin position="138"/>
        <end position="161"/>
    </location>
</feature>
<feature type="binding site" evidence="7">
    <location>
        <position position="296"/>
    </location>
    <ligand>
        <name>FAD</name>
        <dbReference type="ChEBI" id="CHEBI:57692"/>
    </ligand>
</feature>
<name>A0A316ZB51_9BASI</name>
<evidence type="ECO:0000256" key="6">
    <source>
        <dbReference type="PIRSR" id="PIRSR000137-1"/>
    </source>
</evidence>
<dbReference type="InterPro" id="IPR036188">
    <property type="entry name" value="FAD/NAD-bd_sf"/>
</dbReference>
<dbReference type="EMBL" id="KZ819291">
    <property type="protein sequence ID" value="PWN98526.1"/>
    <property type="molecule type" value="Genomic_DNA"/>
</dbReference>
<sequence>MVFSALRFSAVVVAVLPLVSASLERRAVRNGHHPHFEARGTAGKCIATSWSQVGERVFDYVIAGGGTAGLALAGRLSEDAAVSVAVIEAGHSAYGAQAARVETPSAAYFDSSVGSELDWQYKTTLQAGTAREMSWPRGKTLGGSSAINGLYYTQASKREHQAWSRLATGSSDDTEHWGWHAMRDAHLKATEYMGSSVRELDGAIAAQANETLGHSGPLAVAYPARSYSSVAAWGPAFASMGISAAAAPYDGQTHGAFVAASTLDTAEWKRSFSRSAYVDPICDERANLVVLPNQHVTKVIFDDDDTTLGQRRALGVEFAASKEAPRVRVTARREVILSAGAIGSAQLLQLSGVGRKELLEKHGIDVVYDLPGVGRNLQDHLAVSTSYKVKEGVPLPSNSSPDDRQLNSYVDGAVAYLTVRDIFGDDTAAFLQRAEAASEKYAEASQMPAAVKRGYKRQVRLLLRDLLAEESQHGFSGHAKPVLEMLLGTMDSSMHFSSAAQAPFSRGYVSIHSADAFEQPHIDAGYLGHETDLELLVAGIKIARRAAATSQFAELLESETTPGAAVATESYEELISYVRETAETNYHPTSTCSMLAEHLGGVVDQWLRVYGTSNLRVVDASVIPVSLSAHTQSAAYAIAERAADIIKQARKEGKSEPVEECAEEEEEEEQDEEECEA</sequence>
<accession>A0A316ZB51</accession>
<dbReference type="GO" id="GO:0016614">
    <property type="term" value="F:oxidoreductase activity, acting on CH-OH group of donors"/>
    <property type="evidence" value="ECO:0007669"/>
    <property type="project" value="InterPro"/>
</dbReference>
<evidence type="ECO:0000313" key="12">
    <source>
        <dbReference type="EMBL" id="PWN98526.1"/>
    </source>
</evidence>
<dbReference type="GO" id="GO:0050660">
    <property type="term" value="F:flavin adenine dinucleotide binding"/>
    <property type="evidence" value="ECO:0007669"/>
    <property type="project" value="InterPro"/>
</dbReference>
<dbReference type="InterPro" id="IPR000172">
    <property type="entry name" value="GMC_OxRdtase_N"/>
</dbReference>
<feature type="active site" description="Proton acceptor" evidence="6">
    <location>
        <position position="630"/>
    </location>
</feature>
<dbReference type="Gene3D" id="4.10.450.10">
    <property type="entry name" value="Glucose Oxidase, domain 2"/>
    <property type="match status" value="1"/>
</dbReference>
<keyword evidence="3 8" id="KW-0285">Flavoprotein</keyword>
<evidence type="ECO:0000313" key="13">
    <source>
        <dbReference type="Proteomes" id="UP000245946"/>
    </source>
</evidence>
<keyword evidence="5" id="KW-0560">Oxidoreductase</keyword>
<dbReference type="SUPFAM" id="SSF51905">
    <property type="entry name" value="FAD/NAD(P)-binding domain"/>
    <property type="match status" value="1"/>
</dbReference>
<dbReference type="InterPro" id="IPR007867">
    <property type="entry name" value="GMC_OxRtase_C"/>
</dbReference>
<dbReference type="InterPro" id="IPR012132">
    <property type="entry name" value="GMC_OxRdtase"/>
</dbReference>
<evidence type="ECO:0000256" key="8">
    <source>
        <dbReference type="RuleBase" id="RU003968"/>
    </source>
</evidence>
<evidence type="ECO:0000256" key="4">
    <source>
        <dbReference type="ARBA" id="ARBA00022827"/>
    </source>
</evidence>
<evidence type="ECO:0000256" key="5">
    <source>
        <dbReference type="ARBA" id="ARBA00023002"/>
    </source>
</evidence>
<dbReference type="PROSITE" id="PS00623">
    <property type="entry name" value="GMC_OXRED_1"/>
    <property type="match status" value="1"/>
</dbReference>
<dbReference type="Gene3D" id="3.50.50.60">
    <property type="entry name" value="FAD/NAD(P)-binding domain"/>
    <property type="match status" value="1"/>
</dbReference>
<dbReference type="RefSeq" id="XP_025598805.1">
    <property type="nucleotide sequence ID" value="XM_025744099.1"/>
</dbReference>
<feature type="compositionally biased region" description="Acidic residues" evidence="9">
    <location>
        <begin position="658"/>
        <end position="677"/>
    </location>
</feature>
<evidence type="ECO:0000256" key="9">
    <source>
        <dbReference type="SAM" id="MobiDB-lite"/>
    </source>
</evidence>
<keyword evidence="13" id="KW-1185">Reference proteome</keyword>
<evidence type="ECO:0000256" key="1">
    <source>
        <dbReference type="ARBA" id="ARBA00001974"/>
    </source>
</evidence>
<dbReference type="AlphaFoldDB" id="A0A316ZB51"/>
<feature type="region of interest" description="Disordered" evidence="9">
    <location>
        <begin position="649"/>
        <end position="677"/>
    </location>
</feature>
<reference evidence="12 13" key="1">
    <citation type="journal article" date="2018" name="Mol. Biol. Evol.">
        <title>Broad Genomic Sampling Reveals a Smut Pathogenic Ancestry of the Fungal Clade Ustilaginomycotina.</title>
        <authorList>
            <person name="Kijpornyongpan T."/>
            <person name="Mondo S.J."/>
            <person name="Barry K."/>
            <person name="Sandor L."/>
            <person name="Lee J."/>
            <person name="Lipzen A."/>
            <person name="Pangilinan J."/>
            <person name="LaButti K."/>
            <person name="Hainaut M."/>
            <person name="Henrissat B."/>
            <person name="Grigoriev I.V."/>
            <person name="Spatafora J.W."/>
            <person name="Aime M.C."/>
        </authorList>
    </citation>
    <scope>NUCLEOTIDE SEQUENCE [LARGE SCALE GENOMIC DNA]</scope>
    <source>
        <strain evidence="12 13">MCA 4186</strain>
    </source>
</reference>
<evidence type="ECO:0000256" key="3">
    <source>
        <dbReference type="ARBA" id="ARBA00022630"/>
    </source>
</evidence>
<evidence type="ECO:0000256" key="2">
    <source>
        <dbReference type="ARBA" id="ARBA00010790"/>
    </source>
</evidence>
<proteinExistence type="inferred from homology"/>
<dbReference type="SUPFAM" id="SSF54373">
    <property type="entry name" value="FAD-linked reductases, C-terminal domain"/>
    <property type="match status" value="1"/>
</dbReference>
<gene>
    <name evidence="12" type="ORF">FA09DRAFT_338383</name>
</gene>
<comment type="similarity">
    <text evidence="2 8">Belongs to the GMC oxidoreductase family.</text>
</comment>
<dbReference type="STRING" id="58919.A0A316ZB51"/>
<dbReference type="PANTHER" id="PTHR11552">
    <property type="entry name" value="GLUCOSE-METHANOL-CHOLINE GMC OXIDOREDUCTASE"/>
    <property type="match status" value="1"/>
</dbReference>
<dbReference type="InterPro" id="IPR027424">
    <property type="entry name" value="Glucose_Oxidase_domain_2"/>
</dbReference>
<feature type="active site" description="Proton donor" evidence="6">
    <location>
        <position position="587"/>
    </location>
</feature>
<dbReference type="PIRSF" id="PIRSF000137">
    <property type="entry name" value="Alcohol_oxidase"/>
    <property type="match status" value="1"/>
</dbReference>
<organism evidence="12 13">
    <name type="scientific">Tilletiopsis washingtonensis</name>
    <dbReference type="NCBI Taxonomy" id="58919"/>
    <lineage>
        <taxon>Eukaryota</taxon>
        <taxon>Fungi</taxon>
        <taxon>Dikarya</taxon>
        <taxon>Basidiomycota</taxon>
        <taxon>Ustilaginomycotina</taxon>
        <taxon>Exobasidiomycetes</taxon>
        <taxon>Entylomatales</taxon>
        <taxon>Entylomatales incertae sedis</taxon>
        <taxon>Tilletiopsis</taxon>
    </lineage>
</organism>
<comment type="cofactor">
    <cofactor evidence="1 7">
        <name>FAD</name>
        <dbReference type="ChEBI" id="CHEBI:57692"/>
    </cofactor>
</comment>